<name>A0ABR9GAQ8_9GAMM</name>
<dbReference type="EMBL" id="JACZZA010000006">
    <property type="protein sequence ID" value="MBE1161104.1"/>
    <property type="molecule type" value="Genomic_DNA"/>
</dbReference>
<dbReference type="Pfam" id="PF13503">
    <property type="entry name" value="DUF4123"/>
    <property type="match status" value="1"/>
</dbReference>
<organism evidence="2 3">
    <name type="scientific">Dyella acidiphila</name>
    <dbReference type="NCBI Taxonomy" id="2775866"/>
    <lineage>
        <taxon>Bacteria</taxon>
        <taxon>Pseudomonadati</taxon>
        <taxon>Pseudomonadota</taxon>
        <taxon>Gammaproteobacteria</taxon>
        <taxon>Lysobacterales</taxon>
        <taxon>Rhodanobacteraceae</taxon>
        <taxon>Dyella</taxon>
    </lineage>
</organism>
<protein>
    <submittedName>
        <fullName evidence="2">DUF4123 domain-containing protein</fullName>
    </submittedName>
</protein>
<dbReference type="InterPro" id="IPR025391">
    <property type="entry name" value="DUF4123"/>
</dbReference>
<evidence type="ECO:0000313" key="3">
    <source>
        <dbReference type="Proteomes" id="UP000651010"/>
    </source>
</evidence>
<keyword evidence="3" id="KW-1185">Reference proteome</keyword>
<comment type="caution">
    <text evidence="2">The sequence shown here is derived from an EMBL/GenBank/DDBJ whole genome shotgun (WGS) entry which is preliminary data.</text>
</comment>
<dbReference type="RefSeq" id="WP_192555952.1">
    <property type="nucleotide sequence ID" value="NZ_JACZZA010000006.1"/>
</dbReference>
<evidence type="ECO:0000259" key="1">
    <source>
        <dbReference type="Pfam" id="PF13503"/>
    </source>
</evidence>
<gene>
    <name evidence="2" type="ORF">IGX34_11955</name>
</gene>
<sequence length="319" mass="36236">MFDPANRMQQQLAESLLTGESRQAYLLLDPMLADLLENLRPEHSECQVFTIPLGRDDIPEERYPRLVKLHPHAVEVVHASLELALAEQAVPDVERDLGFGIGGWLTSDMEPEVLVRHLSACMRQMQPGSSATRYVRWADRRVFEWMWMALDADNRARLLGPIMSWWTLDRCGKLVDHNVELSTYRSFPLVRFSLQASHWADAAFCELVQAVLRGWRQFAPQLPPDYLSKAAQAAKGARNLGLVDIPEIVLVSAYALQIHPRLAEHPRVRELVRQSREQSRPLMDVLAEVPDPQGWNAIRDELDGAGHTGDSIYRSSRHG</sequence>
<proteinExistence type="predicted"/>
<dbReference type="Proteomes" id="UP000651010">
    <property type="component" value="Unassembled WGS sequence"/>
</dbReference>
<feature type="domain" description="DUF4123" evidence="1">
    <location>
        <begin position="25"/>
        <end position="156"/>
    </location>
</feature>
<accession>A0ABR9GAQ8</accession>
<reference evidence="2 3" key="1">
    <citation type="submission" date="2020-09" db="EMBL/GenBank/DDBJ databases">
        <title>Dyella sp. 7MK23 isolated from forest soil.</title>
        <authorList>
            <person name="Fu J."/>
        </authorList>
    </citation>
    <scope>NUCLEOTIDE SEQUENCE [LARGE SCALE GENOMIC DNA]</scope>
    <source>
        <strain evidence="2 3">7MK23</strain>
    </source>
</reference>
<evidence type="ECO:0000313" key="2">
    <source>
        <dbReference type="EMBL" id="MBE1161104.1"/>
    </source>
</evidence>